<accession>A0A158QXI2</accession>
<name>A0A158QXI2_NIPBR</name>
<evidence type="ECO:0000313" key="2">
    <source>
        <dbReference type="EMBL" id="VDL70473.1"/>
    </source>
</evidence>
<evidence type="ECO:0000256" key="1">
    <source>
        <dbReference type="SAM" id="MobiDB-lite"/>
    </source>
</evidence>
<dbReference type="WBParaSite" id="NBR_0000688301-mRNA-1">
    <property type="protein sequence ID" value="NBR_0000688301-mRNA-1"/>
    <property type="gene ID" value="NBR_0000688301"/>
</dbReference>
<dbReference type="Proteomes" id="UP000271162">
    <property type="component" value="Unassembled WGS sequence"/>
</dbReference>
<organism evidence="4">
    <name type="scientific">Nippostrongylus brasiliensis</name>
    <name type="common">Rat hookworm</name>
    <dbReference type="NCBI Taxonomy" id="27835"/>
    <lineage>
        <taxon>Eukaryota</taxon>
        <taxon>Metazoa</taxon>
        <taxon>Ecdysozoa</taxon>
        <taxon>Nematoda</taxon>
        <taxon>Chromadorea</taxon>
        <taxon>Rhabditida</taxon>
        <taxon>Rhabditina</taxon>
        <taxon>Rhabditomorpha</taxon>
        <taxon>Strongyloidea</taxon>
        <taxon>Heligmosomidae</taxon>
        <taxon>Nippostrongylus</taxon>
    </lineage>
</organism>
<proteinExistence type="predicted"/>
<feature type="region of interest" description="Disordered" evidence="1">
    <location>
        <begin position="138"/>
        <end position="166"/>
    </location>
</feature>
<dbReference type="EMBL" id="UYSL01019838">
    <property type="protein sequence ID" value="VDL70473.1"/>
    <property type="molecule type" value="Genomic_DNA"/>
</dbReference>
<reference evidence="2 3" key="2">
    <citation type="submission" date="2018-11" db="EMBL/GenBank/DDBJ databases">
        <authorList>
            <consortium name="Pathogen Informatics"/>
        </authorList>
    </citation>
    <scope>NUCLEOTIDE SEQUENCE [LARGE SCALE GENOMIC DNA]</scope>
</reference>
<protein>
    <submittedName>
        <fullName evidence="4">C2 NT-type domain-containing protein</fullName>
    </submittedName>
</protein>
<dbReference type="AlphaFoldDB" id="A0A158QXI2"/>
<dbReference type="STRING" id="27835.A0A158QXI2"/>
<evidence type="ECO:0000313" key="3">
    <source>
        <dbReference type="Proteomes" id="UP000271162"/>
    </source>
</evidence>
<keyword evidence="3" id="KW-1185">Reference proteome</keyword>
<gene>
    <name evidence="2" type="ORF">NBR_LOCUS6884</name>
</gene>
<evidence type="ECO:0000313" key="4">
    <source>
        <dbReference type="WBParaSite" id="NBR_0000688301-mRNA-1"/>
    </source>
</evidence>
<sequence length="192" mass="21215">MWYALKKKRDDGKYRGEVYLQFAFSYEKPTLSISNSSLNKIDKDGMLDKMKRKMKFGGKHKQAEDTMSIASGMSSVSMTSARSNRFISRINKSIGRKLSSVQADVKHVFGHHEANSHVESNGRLAAPNGGNVVFREEKNNSLSRPGSELSGIDFNDDSGYHPPNPLSTPISHVGHFTQNISGSPTVSIILLL</sequence>
<reference evidence="4" key="1">
    <citation type="submission" date="2016-04" db="UniProtKB">
        <authorList>
            <consortium name="WormBaseParasite"/>
        </authorList>
    </citation>
    <scope>IDENTIFICATION</scope>
</reference>